<evidence type="ECO:0000313" key="14">
    <source>
        <dbReference type="Proteomes" id="UP001519460"/>
    </source>
</evidence>
<evidence type="ECO:0000256" key="7">
    <source>
        <dbReference type="ARBA" id="ARBA00022456"/>
    </source>
</evidence>
<evidence type="ECO:0000256" key="8">
    <source>
        <dbReference type="ARBA" id="ARBA00022801"/>
    </source>
</evidence>
<evidence type="ECO:0000256" key="6">
    <source>
        <dbReference type="ARBA" id="ARBA00016714"/>
    </source>
</evidence>
<name>A0ABD0K9K1_9CAEN</name>
<dbReference type="InterPro" id="IPR032259">
    <property type="entry name" value="HIBYL-CoA-H"/>
</dbReference>
<dbReference type="Proteomes" id="UP001519460">
    <property type="component" value="Unassembled WGS sequence"/>
</dbReference>
<keyword evidence="14" id="KW-1185">Reference proteome</keyword>
<evidence type="ECO:0000256" key="3">
    <source>
        <dbReference type="ARBA" id="ARBA00005109"/>
    </source>
</evidence>
<feature type="non-terminal residue" evidence="13">
    <location>
        <position position="1"/>
    </location>
</feature>
<dbReference type="GO" id="GO:0003860">
    <property type="term" value="F:3-hydroxyisobutyryl-CoA hydrolase activity"/>
    <property type="evidence" value="ECO:0007669"/>
    <property type="project" value="UniProtKB-EC"/>
</dbReference>
<evidence type="ECO:0000256" key="11">
    <source>
        <dbReference type="ARBA" id="ARBA00031181"/>
    </source>
</evidence>
<evidence type="ECO:0000256" key="1">
    <source>
        <dbReference type="ARBA" id="ARBA00001709"/>
    </source>
</evidence>
<comment type="function">
    <text evidence="10">Hydrolyzes 3-hydroxyisobutyryl-CoA (HIBYL-CoA), a saline catabolite. Has high activity toward isobutyryl-CoA. Could be an isobutyryl-CoA dehydrogenase that functions in valine catabolism. Also hydrolyzes 3-hydroxypropanoyl-CoA.</text>
</comment>
<comment type="catalytic activity">
    <reaction evidence="1">
        <text>3-hydroxy-2-methylpropanoyl-CoA + H2O = 3-hydroxy-2-methylpropanoate + CoA + H(+)</text>
        <dbReference type="Rhea" id="RHEA:20888"/>
        <dbReference type="ChEBI" id="CHEBI:11805"/>
        <dbReference type="ChEBI" id="CHEBI:15377"/>
        <dbReference type="ChEBI" id="CHEBI:15378"/>
        <dbReference type="ChEBI" id="CHEBI:57287"/>
        <dbReference type="ChEBI" id="CHEBI:57340"/>
        <dbReference type="EC" id="3.1.2.4"/>
    </reaction>
</comment>
<evidence type="ECO:0000256" key="9">
    <source>
        <dbReference type="ARBA" id="ARBA00023128"/>
    </source>
</evidence>
<evidence type="ECO:0000256" key="4">
    <source>
        <dbReference type="ARBA" id="ARBA00005254"/>
    </source>
</evidence>
<dbReference type="Pfam" id="PF16113">
    <property type="entry name" value="ECH_2"/>
    <property type="match status" value="1"/>
</dbReference>
<evidence type="ECO:0000259" key="12">
    <source>
        <dbReference type="Pfam" id="PF16113"/>
    </source>
</evidence>
<accession>A0ABD0K9K1</accession>
<dbReference type="EC" id="3.1.2.4" evidence="5"/>
<dbReference type="GO" id="GO:0005739">
    <property type="term" value="C:mitochondrion"/>
    <property type="evidence" value="ECO:0007669"/>
    <property type="project" value="UniProtKB-SubCell"/>
</dbReference>
<comment type="pathway">
    <text evidence="3">Amino-acid degradation; L-valine degradation.</text>
</comment>
<dbReference type="EMBL" id="JACVVK020000224">
    <property type="protein sequence ID" value="KAK7483606.1"/>
    <property type="molecule type" value="Genomic_DNA"/>
</dbReference>
<comment type="similarity">
    <text evidence="4">Belongs to the enoyl-CoA hydratase/isomerase family.</text>
</comment>
<feature type="domain" description="Enoyl-CoA hydratase/isomerase" evidence="12">
    <location>
        <begin position="33"/>
        <end position="362"/>
    </location>
</feature>
<dbReference type="FunFam" id="3.90.226.10:FF:000026">
    <property type="entry name" value="3-hydroxyisobutyryl-CoA hydrolase, mitochondrial"/>
    <property type="match status" value="1"/>
</dbReference>
<comment type="subcellular location">
    <subcellularLocation>
        <location evidence="2">Mitochondrion</location>
    </subcellularLocation>
</comment>
<dbReference type="NCBIfam" id="NF004127">
    <property type="entry name" value="PRK05617.1"/>
    <property type="match status" value="1"/>
</dbReference>
<dbReference type="CDD" id="cd06558">
    <property type="entry name" value="crotonase-like"/>
    <property type="match status" value="1"/>
</dbReference>
<evidence type="ECO:0000256" key="5">
    <source>
        <dbReference type="ARBA" id="ARBA00011915"/>
    </source>
</evidence>
<dbReference type="PANTHER" id="PTHR43176">
    <property type="entry name" value="3-HYDROXYISOBUTYRYL-COA HYDROLASE-RELATED"/>
    <property type="match status" value="1"/>
</dbReference>
<dbReference type="InterPro" id="IPR045004">
    <property type="entry name" value="ECH_dom"/>
</dbReference>
<evidence type="ECO:0000313" key="13">
    <source>
        <dbReference type="EMBL" id="KAK7483606.1"/>
    </source>
</evidence>
<proteinExistence type="inferred from homology"/>
<keyword evidence="9" id="KW-0496">Mitochondrion</keyword>
<sequence length="373" mass="42181">SLVRLQVFLKHRMAQLSSQAGDEVLFQSVRDKRVIILNRPKALNTLNLSMVRQIYPRMLEWESDPNVSMVLIKAAGEKAFCAGADIRAIAEAGKKGDDLARDFFKEEYMLNYKIGTYKKPYIAVIDGILMGAGVGLSVIGKFRVATERTLFAMPETAVGLFPDVGGGHFLPWLEGKLGTYLALTGFRFKGRAVFQAGVATHFVQSEQLPALEQALMDLPEVSDLHVAKVLDAFHEQNTIDKDKQFVLKPHIQQINQVFSARSMEEIYSRLKEDGSEWAQQQLDTLKKMSPTSMKVTLRQLQTGETLSLAEMLPIEYRLAQHFLEDHDFYEGVRAVLVDKDQNPKWNPSTLEEVTAEKLDWYFSPLSPERELVL</sequence>
<comment type="caution">
    <text evidence="13">The sequence shown here is derived from an EMBL/GenBank/DDBJ whole genome shotgun (WGS) entry which is preliminary data.</text>
</comment>
<dbReference type="Gene3D" id="3.90.226.10">
    <property type="entry name" value="2-enoyl-CoA Hydratase, Chain A, domain 1"/>
    <property type="match status" value="1"/>
</dbReference>
<dbReference type="SUPFAM" id="SSF52096">
    <property type="entry name" value="ClpP/crotonase"/>
    <property type="match status" value="1"/>
</dbReference>
<dbReference type="PANTHER" id="PTHR43176:SF3">
    <property type="entry name" value="3-HYDROXYISOBUTYRYL-COA HYDROLASE, MITOCHONDRIAL"/>
    <property type="match status" value="1"/>
</dbReference>
<evidence type="ECO:0000256" key="2">
    <source>
        <dbReference type="ARBA" id="ARBA00004173"/>
    </source>
</evidence>
<keyword evidence="7" id="KW-0101">Branched-chain amino acid catabolism</keyword>
<evidence type="ECO:0000256" key="10">
    <source>
        <dbReference type="ARBA" id="ARBA00024871"/>
    </source>
</evidence>
<keyword evidence="8" id="KW-0378">Hydrolase</keyword>
<dbReference type="InterPro" id="IPR029045">
    <property type="entry name" value="ClpP/crotonase-like_dom_sf"/>
</dbReference>
<gene>
    <name evidence="13" type="ORF">BaRGS_00025159</name>
</gene>
<organism evidence="13 14">
    <name type="scientific">Batillaria attramentaria</name>
    <dbReference type="NCBI Taxonomy" id="370345"/>
    <lineage>
        <taxon>Eukaryota</taxon>
        <taxon>Metazoa</taxon>
        <taxon>Spiralia</taxon>
        <taxon>Lophotrochozoa</taxon>
        <taxon>Mollusca</taxon>
        <taxon>Gastropoda</taxon>
        <taxon>Caenogastropoda</taxon>
        <taxon>Sorbeoconcha</taxon>
        <taxon>Cerithioidea</taxon>
        <taxon>Batillariidae</taxon>
        <taxon>Batillaria</taxon>
    </lineage>
</organism>
<dbReference type="GO" id="GO:0009083">
    <property type="term" value="P:branched-chain amino acid catabolic process"/>
    <property type="evidence" value="ECO:0007669"/>
    <property type="project" value="UniProtKB-KW"/>
</dbReference>
<dbReference type="AlphaFoldDB" id="A0ABD0K9K1"/>
<reference evidence="13 14" key="1">
    <citation type="journal article" date="2023" name="Sci. Data">
        <title>Genome assembly of the Korean intertidal mud-creeper Batillaria attramentaria.</title>
        <authorList>
            <person name="Patra A.K."/>
            <person name="Ho P.T."/>
            <person name="Jun S."/>
            <person name="Lee S.J."/>
            <person name="Kim Y."/>
            <person name="Won Y.J."/>
        </authorList>
    </citation>
    <scope>NUCLEOTIDE SEQUENCE [LARGE SCALE GENOMIC DNA]</scope>
    <source>
        <strain evidence="13">Wonlab-2016</strain>
    </source>
</reference>
<protein>
    <recommendedName>
        <fullName evidence="6">3-hydroxyisobutyryl-CoA hydrolase, mitochondrial</fullName>
        <ecNumber evidence="5">3.1.2.4</ecNumber>
    </recommendedName>
    <alternativeName>
        <fullName evidence="11">3-hydroxyisobutyryl-coenzyme A hydrolase</fullName>
    </alternativeName>
</protein>